<comment type="subcellular location">
    <subcellularLocation>
        <location evidence="1 10">Cytoplasm</location>
    </subcellularLocation>
</comment>
<gene>
    <name evidence="14" type="ORF">JCM15093_1279</name>
</gene>
<feature type="domain" description="DNA polymerase III beta sliding clamp central" evidence="12">
    <location>
        <begin position="135"/>
        <end position="245"/>
    </location>
</feature>
<dbReference type="SUPFAM" id="SSF55979">
    <property type="entry name" value="DNA clamp"/>
    <property type="match status" value="3"/>
</dbReference>
<dbReference type="EMBL" id="BAJS01000005">
    <property type="protein sequence ID" value="GAK36135.1"/>
    <property type="molecule type" value="Genomic_DNA"/>
</dbReference>
<evidence type="ECO:0000256" key="5">
    <source>
        <dbReference type="ARBA" id="ARBA00022679"/>
    </source>
</evidence>
<accession>A0A069D1B8</accession>
<proteinExistence type="inferred from homology"/>
<evidence type="ECO:0000256" key="8">
    <source>
        <dbReference type="ARBA" id="ARBA00022932"/>
    </source>
</evidence>
<comment type="subunit">
    <text evidence="10">Forms a ring-shaped head-to-tail homodimer around DNA.</text>
</comment>
<dbReference type="Proteomes" id="UP000027601">
    <property type="component" value="Unassembled WGS sequence"/>
</dbReference>
<evidence type="ECO:0000256" key="2">
    <source>
        <dbReference type="ARBA" id="ARBA00010752"/>
    </source>
</evidence>
<organism evidence="14 15">
    <name type="scientific">Bacteroides graminisolvens DSM 19988 = JCM 15093</name>
    <dbReference type="NCBI Taxonomy" id="1121097"/>
    <lineage>
        <taxon>Bacteria</taxon>
        <taxon>Pseudomonadati</taxon>
        <taxon>Bacteroidota</taxon>
        <taxon>Bacteroidia</taxon>
        <taxon>Bacteroidales</taxon>
        <taxon>Bacteroidaceae</taxon>
        <taxon>Bacteroides</taxon>
    </lineage>
</organism>
<keyword evidence="5 10" id="KW-0808">Transferase</keyword>
<dbReference type="NCBIfam" id="TIGR00663">
    <property type="entry name" value="dnan"/>
    <property type="match status" value="1"/>
</dbReference>
<dbReference type="STRING" id="1121097.GCA_000428125_01751"/>
<dbReference type="Gene3D" id="3.70.10.10">
    <property type="match status" value="1"/>
</dbReference>
<evidence type="ECO:0000259" key="11">
    <source>
        <dbReference type="Pfam" id="PF00712"/>
    </source>
</evidence>
<keyword evidence="6 10" id="KW-0548">Nucleotidyltransferase</keyword>
<dbReference type="Pfam" id="PF02767">
    <property type="entry name" value="DNA_pol3_beta_2"/>
    <property type="match status" value="1"/>
</dbReference>
<evidence type="ECO:0000313" key="15">
    <source>
        <dbReference type="Proteomes" id="UP000027601"/>
    </source>
</evidence>
<evidence type="ECO:0000256" key="6">
    <source>
        <dbReference type="ARBA" id="ARBA00022695"/>
    </source>
</evidence>
<dbReference type="eggNOG" id="COG0592">
    <property type="taxonomic scope" value="Bacteria"/>
</dbReference>
<dbReference type="GO" id="GO:0009360">
    <property type="term" value="C:DNA polymerase III complex"/>
    <property type="evidence" value="ECO:0007669"/>
    <property type="project" value="InterPro"/>
</dbReference>
<dbReference type="AlphaFoldDB" id="A0A069D1B8"/>
<dbReference type="GO" id="GO:0006271">
    <property type="term" value="P:DNA strand elongation involved in DNA replication"/>
    <property type="evidence" value="ECO:0007669"/>
    <property type="project" value="TreeGrafter"/>
</dbReference>
<evidence type="ECO:0000256" key="7">
    <source>
        <dbReference type="ARBA" id="ARBA00022705"/>
    </source>
</evidence>
<dbReference type="PIRSF" id="PIRSF000804">
    <property type="entry name" value="DNA_pol_III_b"/>
    <property type="match status" value="1"/>
</dbReference>
<dbReference type="InterPro" id="IPR022635">
    <property type="entry name" value="DNA_polIII_beta_C"/>
</dbReference>
<protein>
    <recommendedName>
        <fullName evidence="3 10">Beta sliding clamp</fullName>
    </recommendedName>
</protein>
<dbReference type="CDD" id="cd00140">
    <property type="entry name" value="beta_clamp"/>
    <property type="match status" value="1"/>
</dbReference>
<dbReference type="PANTHER" id="PTHR30478">
    <property type="entry name" value="DNA POLYMERASE III SUBUNIT BETA"/>
    <property type="match status" value="1"/>
</dbReference>
<dbReference type="InterPro" id="IPR001001">
    <property type="entry name" value="DNA_polIII_beta"/>
</dbReference>
<evidence type="ECO:0000259" key="13">
    <source>
        <dbReference type="Pfam" id="PF02768"/>
    </source>
</evidence>
<dbReference type="GO" id="GO:0003887">
    <property type="term" value="F:DNA-directed DNA polymerase activity"/>
    <property type="evidence" value="ECO:0007669"/>
    <property type="project" value="UniProtKB-UniRule"/>
</dbReference>
<dbReference type="GO" id="GO:0003677">
    <property type="term" value="F:DNA binding"/>
    <property type="evidence" value="ECO:0007669"/>
    <property type="project" value="UniProtKB-UniRule"/>
</dbReference>
<sequence length="374" mass="41284">MKFIVSSTALSSHLQAISRVINSKNALPILDCFLFRLEDGTLSVTVSDGETTMDTTIEVNESDADGSFAVTAKTLLDALKELPEQPLTFQVNTDTFEILIQYTNGKYSLMGQNADEYPRTVALADNAVRVDIAASVMLGGINRTLFATADDELRPVMNGIYFDITTEDITMVASDGHKLVRCKTLAAKGNERAAFILPKKPANLLKNLLPREAQNVVIEFDERNAVFTLEHYRMVCRLIEGRYPNYNSVIPQNNPHKITVDRAQLLGALRRVSIFSNQASSLIKLRVQENLVVISAQDIDFSTSAEESQVCQYAGSPMSIGFKSTFLIDILNNISANEVVVELADPSRAGVIIPVEQAENEDLLMLLMPMMLND</sequence>
<dbReference type="OrthoDB" id="8421503at2"/>
<keyword evidence="7 10" id="KW-0235">DNA replication</keyword>
<feature type="domain" description="DNA polymerase III beta sliding clamp C-terminal" evidence="13">
    <location>
        <begin position="248"/>
        <end position="370"/>
    </location>
</feature>
<evidence type="ECO:0000259" key="12">
    <source>
        <dbReference type="Pfam" id="PF02767"/>
    </source>
</evidence>
<dbReference type="InterPro" id="IPR022637">
    <property type="entry name" value="DNA_polIII_beta_cen"/>
</dbReference>
<dbReference type="Pfam" id="PF02768">
    <property type="entry name" value="DNA_pol3_beta_3"/>
    <property type="match status" value="1"/>
</dbReference>
<evidence type="ECO:0000256" key="10">
    <source>
        <dbReference type="PIRNR" id="PIRNR000804"/>
    </source>
</evidence>
<keyword evidence="15" id="KW-1185">Reference proteome</keyword>
<evidence type="ECO:0000313" key="14">
    <source>
        <dbReference type="EMBL" id="GAK36135.1"/>
    </source>
</evidence>
<keyword evidence="9" id="KW-0238">DNA-binding</keyword>
<evidence type="ECO:0000256" key="1">
    <source>
        <dbReference type="ARBA" id="ARBA00004496"/>
    </source>
</evidence>
<dbReference type="InterPro" id="IPR022634">
    <property type="entry name" value="DNA_polIII_beta_N"/>
</dbReference>
<dbReference type="SMART" id="SM00480">
    <property type="entry name" value="POL3Bc"/>
    <property type="match status" value="1"/>
</dbReference>
<comment type="function">
    <text evidence="10">Confers DNA tethering and processivity to DNA polymerases and other proteins. Acts as a clamp, forming a ring around DNA (a reaction catalyzed by the clamp-loading complex) which diffuses in an ATP-independent manner freely and bidirectionally along dsDNA. Initially characterized for its ability to contact the catalytic subunit of DNA polymerase III (Pol III), a complex, multichain enzyme responsible for most of the replicative synthesis in bacteria; Pol III exhibits 3'-5' exonuclease proofreading activity. The beta chain is required for initiation of replication as well as for processivity of DNA replication.</text>
</comment>
<dbReference type="Pfam" id="PF00712">
    <property type="entry name" value="DNA_pol3_beta"/>
    <property type="match status" value="1"/>
</dbReference>
<dbReference type="GO" id="GO:0008408">
    <property type="term" value="F:3'-5' exonuclease activity"/>
    <property type="evidence" value="ECO:0007669"/>
    <property type="project" value="InterPro"/>
</dbReference>
<evidence type="ECO:0000256" key="4">
    <source>
        <dbReference type="ARBA" id="ARBA00022490"/>
    </source>
</evidence>
<keyword evidence="8 10" id="KW-0239">DNA-directed DNA polymerase</keyword>
<reference evidence="14 15" key="1">
    <citation type="journal article" date="2015" name="Microbes Environ.">
        <title>Distribution and evolution of nitrogen fixation genes in the phylum bacteroidetes.</title>
        <authorList>
            <person name="Inoue J."/>
            <person name="Oshima K."/>
            <person name="Suda W."/>
            <person name="Sakamoto M."/>
            <person name="Iino T."/>
            <person name="Noda S."/>
            <person name="Hongoh Y."/>
            <person name="Hattori M."/>
            <person name="Ohkuma M."/>
        </authorList>
    </citation>
    <scope>NUCLEOTIDE SEQUENCE [LARGE SCALE GENOMIC DNA]</scope>
    <source>
        <strain evidence="14 15">JCM 15093</strain>
    </source>
</reference>
<name>A0A069D1B8_9BACE</name>
<dbReference type="InterPro" id="IPR046938">
    <property type="entry name" value="DNA_clamp_sf"/>
</dbReference>
<evidence type="ECO:0000256" key="3">
    <source>
        <dbReference type="ARBA" id="ARBA00021035"/>
    </source>
</evidence>
<comment type="similarity">
    <text evidence="2 10">Belongs to the beta sliding clamp family.</text>
</comment>
<comment type="caution">
    <text evidence="14">The sequence shown here is derived from an EMBL/GenBank/DDBJ whole genome shotgun (WGS) entry which is preliminary data.</text>
</comment>
<feature type="domain" description="DNA polymerase III beta sliding clamp N-terminal" evidence="11">
    <location>
        <begin position="1"/>
        <end position="119"/>
    </location>
</feature>
<dbReference type="RefSeq" id="WP_024996114.1">
    <property type="nucleotide sequence ID" value="NZ_ATZI01000005.1"/>
</dbReference>
<evidence type="ECO:0000256" key="9">
    <source>
        <dbReference type="ARBA" id="ARBA00023125"/>
    </source>
</evidence>
<dbReference type="Gene3D" id="3.10.150.10">
    <property type="entry name" value="DNA Polymerase III, subunit A, domain 2"/>
    <property type="match status" value="1"/>
</dbReference>
<dbReference type="PANTHER" id="PTHR30478:SF0">
    <property type="entry name" value="BETA SLIDING CLAMP"/>
    <property type="match status" value="1"/>
</dbReference>
<keyword evidence="4 10" id="KW-0963">Cytoplasm</keyword>
<dbReference type="GO" id="GO:0005737">
    <property type="term" value="C:cytoplasm"/>
    <property type="evidence" value="ECO:0007669"/>
    <property type="project" value="UniProtKB-SubCell"/>
</dbReference>